<dbReference type="GO" id="GO:0005576">
    <property type="term" value="C:extracellular region"/>
    <property type="evidence" value="ECO:0007669"/>
    <property type="project" value="UniProtKB-SubCell"/>
</dbReference>
<keyword evidence="4" id="KW-0027">Amidation</keyword>
<organism evidence="6">
    <name type="scientific">Lygus hesperus</name>
    <name type="common">Western plant bug</name>
    <dbReference type="NCBI Taxonomy" id="30085"/>
    <lineage>
        <taxon>Eukaryota</taxon>
        <taxon>Metazoa</taxon>
        <taxon>Ecdysozoa</taxon>
        <taxon>Arthropoda</taxon>
        <taxon>Hexapoda</taxon>
        <taxon>Insecta</taxon>
        <taxon>Pterygota</taxon>
        <taxon>Neoptera</taxon>
        <taxon>Paraneoptera</taxon>
        <taxon>Hemiptera</taxon>
        <taxon>Heteroptera</taxon>
        <taxon>Panheteroptera</taxon>
        <taxon>Cimicomorpha</taxon>
        <taxon>Miridae</taxon>
        <taxon>Mirini</taxon>
        <taxon>Lygus</taxon>
    </lineage>
</organism>
<dbReference type="AlphaFoldDB" id="A0A7U0Q6Y9"/>
<dbReference type="InterPro" id="IPR009396">
    <property type="entry name" value="Pigment_DH"/>
</dbReference>
<feature type="signal peptide" evidence="5">
    <location>
        <begin position="1"/>
        <end position="22"/>
    </location>
</feature>
<keyword evidence="3" id="KW-0964">Secreted</keyword>
<comment type="subcellular location">
    <subcellularLocation>
        <location evidence="1">Secreted</location>
    </subcellularLocation>
</comment>
<dbReference type="GO" id="GO:0005179">
    <property type="term" value="F:hormone activity"/>
    <property type="evidence" value="ECO:0007669"/>
    <property type="project" value="InterPro"/>
</dbReference>
<keyword evidence="5" id="KW-0732">Signal</keyword>
<comment type="similarity">
    <text evidence="2">Belongs to the arthropod PDH family.</text>
</comment>
<protein>
    <submittedName>
        <fullName evidence="6">Pigment dispersing factor</fullName>
    </submittedName>
</protein>
<evidence type="ECO:0000256" key="5">
    <source>
        <dbReference type="SAM" id="SignalP"/>
    </source>
</evidence>
<accession>A0A7U0Q6Y9</accession>
<evidence type="ECO:0000256" key="4">
    <source>
        <dbReference type="ARBA" id="ARBA00022815"/>
    </source>
</evidence>
<dbReference type="Pfam" id="PF06324">
    <property type="entry name" value="Pigment_DH"/>
    <property type="match status" value="1"/>
</dbReference>
<dbReference type="GO" id="GO:0009416">
    <property type="term" value="P:response to light stimulus"/>
    <property type="evidence" value="ECO:0007669"/>
    <property type="project" value="InterPro"/>
</dbReference>
<evidence type="ECO:0000256" key="1">
    <source>
        <dbReference type="ARBA" id="ARBA00004613"/>
    </source>
</evidence>
<reference evidence="6" key="2">
    <citation type="submission" date="2020-08" db="EMBL/GenBank/DDBJ databases">
        <authorList>
            <person name="Hull J."/>
            <person name="Gross R."/>
        </authorList>
    </citation>
    <scope>NUCLEOTIDE SEQUENCE</scope>
    <source>
        <tissue evidence="6">Mixed sex 7-day-old adult head</tissue>
    </source>
</reference>
<evidence type="ECO:0000256" key="3">
    <source>
        <dbReference type="ARBA" id="ARBA00022525"/>
    </source>
</evidence>
<dbReference type="EMBL" id="MT895871">
    <property type="protein sequence ID" value="QQW38906.1"/>
    <property type="molecule type" value="mRNA"/>
</dbReference>
<name>A0A7U0Q6Y9_LYGHE</name>
<feature type="chain" id="PRO_5030776972" evidence="5">
    <location>
        <begin position="23"/>
        <end position="83"/>
    </location>
</feature>
<reference evidence="6" key="1">
    <citation type="journal article" date="2020" name="Gen. Comp. Endocrinol.">
        <title>Filling in the gaps: A reevaluation of the Lygus hesperus peptidome using an expanded de novo assembled transcriptome and molecular cloning.</title>
        <authorList>
            <person name="Joe Hull J."/>
            <person name="Gross R.J."/>
            <person name="Brent C.S."/>
            <person name="Christie A.E."/>
        </authorList>
    </citation>
    <scope>NUCLEOTIDE SEQUENCE</scope>
    <source>
        <tissue evidence="6">Mixed sex 7-day-old adult head</tissue>
    </source>
</reference>
<sequence>MVYRMLFAAVFGFCICVHAMQASSFTLSEEAVQELQSMDPAATRELAYILLEAAKGAQKTQKRNSEIINSLLGLPKVLNDAGR</sequence>
<evidence type="ECO:0000256" key="2">
    <source>
        <dbReference type="ARBA" id="ARBA00010172"/>
    </source>
</evidence>
<evidence type="ECO:0000313" key="6">
    <source>
        <dbReference type="EMBL" id="QQW38906.1"/>
    </source>
</evidence>
<proteinExistence type="evidence at transcript level"/>